<dbReference type="GO" id="GO:0061599">
    <property type="term" value="F:molybdopterin molybdotransferase activity"/>
    <property type="evidence" value="ECO:0007669"/>
    <property type="project" value="UniProtKB-UniRule"/>
</dbReference>
<organism evidence="9 10">
    <name type="scientific">Corynebacterium lizhenjunii</name>
    <dbReference type="NCBI Taxonomy" id="2709394"/>
    <lineage>
        <taxon>Bacteria</taxon>
        <taxon>Bacillati</taxon>
        <taxon>Actinomycetota</taxon>
        <taxon>Actinomycetes</taxon>
        <taxon>Mycobacteriales</taxon>
        <taxon>Corynebacteriaceae</taxon>
        <taxon>Corynebacterium</taxon>
    </lineage>
</organism>
<evidence type="ECO:0000259" key="8">
    <source>
        <dbReference type="SMART" id="SM00852"/>
    </source>
</evidence>
<evidence type="ECO:0000256" key="6">
    <source>
        <dbReference type="ARBA" id="ARBA00047317"/>
    </source>
</evidence>
<dbReference type="InterPro" id="IPR036688">
    <property type="entry name" value="MoeA_C_domain_IV_sf"/>
</dbReference>
<dbReference type="Pfam" id="PF00994">
    <property type="entry name" value="MoCF_biosynth"/>
    <property type="match status" value="1"/>
</dbReference>
<feature type="domain" description="MoaB/Mog" evidence="8">
    <location>
        <begin position="193"/>
        <end position="330"/>
    </location>
</feature>
<evidence type="ECO:0000256" key="3">
    <source>
        <dbReference type="ARBA" id="ARBA00010763"/>
    </source>
</evidence>
<name>A0A7T0KFC2_9CORY</name>
<dbReference type="UniPathway" id="UPA00344"/>
<keyword evidence="10" id="KW-1185">Reference proteome</keyword>
<reference evidence="9 10" key="1">
    <citation type="submission" date="2020-11" db="EMBL/GenBank/DDBJ databases">
        <title>Corynebacterium sp. ZJ-599.</title>
        <authorList>
            <person name="Zhou J."/>
        </authorList>
    </citation>
    <scope>NUCLEOTIDE SEQUENCE [LARGE SCALE GENOMIC DNA]</scope>
    <source>
        <strain evidence="9 10">ZJ-599</strain>
    </source>
</reference>
<gene>
    <name evidence="9" type="ORF">G7Y31_00610</name>
</gene>
<dbReference type="InterPro" id="IPR038987">
    <property type="entry name" value="MoeA-like"/>
</dbReference>
<comment type="similarity">
    <text evidence="3 7">Belongs to the MoeA family.</text>
</comment>
<dbReference type="GO" id="GO:0046872">
    <property type="term" value="F:metal ion binding"/>
    <property type="evidence" value="ECO:0007669"/>
    <property type="project" value="UniProtKB-UniRule"/>
</dbReference>
<proteinExistence type="inferred from homology"/>
<keyword evidence="7" id="KW-0460">Magnesium</keyword>
<accession>A0A7T0KFC2</accession>
<dbReference type="PANTHER" id="PTHR10192">
    <property type="entry name" value="MOLYBDOPTERIN BIOSYNTHESIS PROTEIN"/>
    <property type="match status" value="1"/>
</dbReference>
<dbReference type="Gene3D" id="3.40.980.10">
    <property type="entry name" value="MoaB/Mog-like domain"/>
    <property type="match status" value="1"/>
</dbReference>
<comment type="cofactor">
    <cofactor evidence="7">
        <name>Mg(2+)</name>
        <dbReference type="ChEBI" id="CHEBI:18420"/>
    </cofactor>
</comment>
<keyword evidence="5 7" id="KW-0501">Molybdenum cofactor biosynthesis</keyword>
<dbReference type="Proteomes" id="UP000594681">
    <property type="component" value="Chromosome"/>
</dbReference>
<dbReference type="AlphaFoldDB" id="A0A7T0KFC2"/>
<dbReference type="GO" id="GO:0006777">
    <property type="term" value="P:Mo-molybdopterin cofactor biosynthetic process"/>
    <property type="evidence" value="ECO:0007669"/>
    <property type="project" value="UniProtKB-UniRule"/>
</dbReference>
<keyword evidence="7 9" id="KW-0808">Transferase</keyword>
<dbReference type="Gene3D" id="3.90.105.10">
    <property type="entry name" value="Molybdopterin biosynthesis moea protein, domain 2"/>
    <property type="match status" value="1"/>
</dbReference>
<dbReference type="InterPro" id="IPR005111">
    <property type="entry name" value="MoeA_C_domain_IV"/>
</dbReference>
<dbReference type="SUPFAM" id="SSF63882">
    <property type="entry name" value="MoeA N-terminal region -like"/>
    <property type="match status" value="1"/>
</dbReference>
<dbReference type="CDD" id="cd00887">
    <property type="entry name" value="MoeA"/>
    <property type="match status" value="1"/>
</dbReference>
<evidence type="ECO:0000256" key="5">
    <source>
        <dbReference type="ARBA" id="ARBA00023150"/>
    </source>
</evidence>
<dbReference type="PANTHER" id="PTHR10192:SF5">
    <property type="entry name" value="GEPHYRIN"/>
    <property type="match status" value="1"/>
</dbReference>
<keyword evidence="4 7" id="KW-0500">Molybdenum</keyword>
<dbReference type="RefSeq" id="WP_165011165.1">
    <property type="nucleotide sequence ID" value="NZ_CP064954.1"/>
</dbReference>
<comment type="catalytic activity">
    <reaction evidence="6">
        <text>adenylyl-molybdopterin + molybdate = Mo-molybdopterin + AMP + H(+)</text>
        <dbReference type="Rhea" id="RHEA:35047"/>
        <dbReference type="ChEBI" id="CHEBI:15378"/>
        <dbReference type="ChEBI" id="CHEBI:36264"/>
        <dbReference type="ChEBI" id="CHEBI:62727"/>
        <dbReference type="ChEBI" id="CHEBI:71302"/>
        <dbReference type="ChEBI" id="CHEBI:456215"/>
        <dbReference type="EC" id="2.10.1.1"/>
    </reaction>
</comment>
<dbReference type="InterPro" id="IPR036425">
    <property type="entry name" value="MoaB/Mog-like_dom_sf"/>
</dbReference>
<dbReference type="SMART" id="SM00852">
    <property type="entry name" value="MoCF_biosynth"/>
    <property type="match status" value="1"/>
</dbReference>
<evidence type="ECO:0000256" key="7">
    <source>
        <dbReference type="RuleBase" id="RU365090"/>
    </source>
</evidence>
<dbReference type="Pfam" id="PF03453">
    <property type="entry name" value="MoeA_N"/>
    <property type="match status" value="1"/>
</dbReference>
<dbReference type="Pfam" id="PF03454">
    <property type="entry name" value="MoeA_C"/>
    <property type="match status" value="1"/>
</dbReference>
<dbReference type="Gene3D" id="2.170.190.11">
    <property type="entry name" value="Molybdopterin biosynthesis moea protein, domain 3"/>
    <property type="match status" value="1"/>
</dbReference>
<dbReference type="KEGG" id="cliz:G7Y31_00610"/>
<evidence type="ECO:0000256" key="2">
    <source>
        <dbReference type="ARBA" id="ARBA00005046"/>
    </source>
</evidence>
<dbReference type="GO" id="GO:0005829">
    <property type="term" value="C:cytosol"/>
    <property type="evidence" value="ECO:0007669"/>
    <property type="project" value="TreeGrafter"/>
</dbReference>
<dbReference type="InterPro" id="IPR001453">
    <property type="entry name" value="MoaB/Mog_dom"/>
</dbReference>
<dbReference type="Gene3D" id="2.40.340.10">
    <property type="entry name" value="MoeA, C-terminal, domain IV"/>
    <property type="match status" value="1"/>
</dbReference>
<evidence type="ECO:0000313" key="10">
    <source>
        <dbReference type="Proteomes" id="UP000594681"/>
    </source>
</evidence>
<evidence type="ECO:0000256" key="1">
    <source>
        <dbReference type="ARBA" id="ARBA00002901"/>
    </source>
</evidence>
<dbReference type="SUPFAM" id="SSF53218">
    <property type="entry name" value="Molybdenum cofactor biosynthesis proteins"/>
    <property type="match status" value="1"/>
</dbReference>
<sequence length="407" mass="41627">MRTYEEHLQAVRATVGTPAVVTRSVDSSCGMVLAHSVTARYDQPRFDNSQMDGYALASAASATLHVGATVAAGNTPQPIASGVATPIMTGAMVPPGTVAIVPVEDCDPPHFVAAGETVRVPEVPAGRYIRRAGSDVAAGTSVLEEGTRLSAAGIGTLAAQGIAEVAVYAPARILVVTGGAEIAGDGPIESNRRSIAADGEGNAGGGALGQAQIPDSNAPMLAAMAREYGIEIVGFLRTNDDPAALRAALEAAVRQHGPDAIVTSGGISHGKFEVVRQILDKDGWFGHVAQQPGGPQGISQLDGVPVLCLPGNPVSTLVSFRLYVAPVLGRVPQTHWARLTTGVQGLDGREQFRRAVVSCSPEGCMQAEVLAGAGSHLLAQAIRATALVRIPAGASLSPGDIVEVFPL</sequence>
<comment type="function">
    <text evidence="1 7">Catalyzes the insertion of molybdate into adenylated molybdopterin with the concomitant release of AMP.</text>
</comment>
<dbReference type="InterPro" id="IPR036135">
    <property type="entry name" value="MoeA_linker/N_sf"/>
</dbReference>
<dbReference type="InterPro" id="IPR005110">
    <property type="entry name" value="MoeA_linker/N"/>
</dbReference>
<dbReference type="EMBL" id="CP064954">
    <property type="protein sequence ID" value="QPK79270.1"/>
    <property type="molecule type" value="Genomic_DNA"/>
</dbReference>
<dbReference type="SUPFAM" id="SSF63867">
    <property type="entry name" value="MoeA C-terminal domain-like"/>
    <property type="match status" value="1"/>
</dbReference>
<comment type="pathway">
    <text evidence="2 7">Cofactor biosynthesis; molybdopterin biosynthesis.</text>
</comment>
<protein>
    <recommendedName>
        <fullName evidence="7">Molybdopterin molybdenumtransferase</fullName>
        <ecNumber evidence="7">2.10.1.1</ecNumber>
    </recommendedName>
</protein>
<keyword evidence="7" id="KW-0479">Metal-binding</keyword>
<dbReference type="EC" id="2.10.1.1" evidence="7"/>
<evidence type="ECO:0000313" key="9">
    <source>
        <dbReference type="EMBL" id="QPK79270.1"/>
    </source>
</evidence>
<evidence type="ECO:0000256" key="4">
    <source>
        <dbReference type="ARBA" id="ARBA00022505"/>
    </source>
</evidence>